<keyword evidence="1" id="KW-0479">Metal-binding</keyword>
<proteinExistence type="predicted"/>
<dbReference type="Proteomes" id="UP000077266">
    <property type="component" value="Unassembled WGS sequence"/>
</dbReference>
<dbReference type="PROSITE" id="PS50103">
    <property type="entry name" value="ZF_C3H1"/>
    <property type="match status" value="1"/>
</dbReference>
<dbReference type="GO" id="GO:0008270">
    <property type="term" value="F:zinc ion binding"/>
    <property type="evidence" value="ECO:0007669"/>
    <property type="project" value="UniProtKB-KW"/>
</dbReference>
<feature type="region of interest" description="Disordered" evidence="2">
    <location>
        <begin position="338"/>
        <end position="361"/>
    </location>
</feature>
<dbReference type="EMBL" id="KV425969">
    <property type="protein sequence ID" value="KZV94632.1"/>
    <property type="molecule type" value="Genomic_DNA"/>
</dbReference>
<gene>
    <name evidence="4" type="ORF">EXIGLDRAFT_611492</name>
</gene>
<sequence length="361" mass="38924">MDKPSAIAALVLQFGLAKQHIASGIGPYIEQLDEHERACAAAATAANGGAAQTGAGAPGAGAARVADAVSGNGDQLAAQSAQTSKRQRAALDAAEDSDDDEDATRPVKRSNSGYDPDAAAFLVGLRRRHLSALAQRTLAAQTNYLADLKRAKRDLLATGSAPSFPLELWDDILANRAIDFDKIFTASFSHRIEDLADWLFCFHRWNEAVCTAFPFRRDELIVYLEFFTDLFNSIHKSHHSRVIQADAAIRNAASSDPGITLCDKERLSVLAMRHVSPWGADISASRSEPAGRRPPSRPNRLTGQSRAGSSGEICKNYNRGVCQRDDCRHIHRCNRSGCNESHPAIDHETTQGGGGRAGGRK</sequence>
<dbReference type="AlphaFoldDB" id="A0A165JC25"/>
<organism evidence="4 5">
    <name type="scientific">Exidia glandulosa HHB12029</name>
    <dbReference type="NCBI Taxonomy" id="1314781"/>
    <lineage>
        <taxon>Eukaryota</taxon>
        <taxon>Fungi</taxon>
        <taxon>Dikarya</taxon>
        <taxon>Basidiomycota</taxon>
        <taxon>Agaricomycotina</taxon>
        <taxon>Agaricomycetes</taxon>
        <taxon>Auriculariales</taxon>
        <taxon>Exidiaceae</taxon>
        <taxon>Exidia</taxon>
    </lineage>
</organism>
<dbReference type="OrthoDB" id="2355984at2759"/>
<feature type="zinc finger region" description="C3H1-type" evidence="1">
    <location>
        <begin position="308"/>
        <end position="334"/>
    </location>
</feature>
<dbReference type="STRING" id="1314781.A0A165JC25"/>
<evidence type="ECO:0000313" key="5">
    <source>
        <dbReference type="Proteomes" id="UP000077266"/>
    </source>
</evidence>
<reference evidence="4 5" key="1">
    <citation type="journal article" date="2016" name="Mol. Biol. Evol.">
        <title>Comparative Genomics of Early-Diverging Mushroom-Forming Fungi Provides Insights into the Origins of Lignocellulose Decay Capabilities.</title>
        <authorList>
            <person name="Nagy L.G."/>
            <person name="Riley R."/>
            <person name="Tritt A."/>
            <person name="Adam C."/>
            <person name="Daum C."/>
            <person name="Floudas D."/>
            <person name="Sun H."/>
            <person name="Yadav J.S."/>
            <person name="Pangilinan J."/>
            <person name="Larsson K.H."/>
            <person name="Matsuura K."/>
            <person name="Barry K."/>
            <person name="Labutti K."/>
            <person name="Kuo R."/>
            <person name="Ohm R.A."/>
            <person name="Bhattacharya S.S."/>
            <person name="Shirouzu T."/>
            <person name="Yoshinaga Y."/>
            <person name="Martin F.M."/>
            <person name="Grigoriev I.V."/>
            <person name="Hibbett D.S."/>
        </authorList>
    </citation>
    <scope>NUCLEOTIDE SEQUENCE [LARGE SCALE GENOMIC DNA]</scope>
    <source>
        <strain evidence="4 5">HHB12029</strain>
    </source>
</reference>
<feature type="compositionally biased region" description="Polar residues" evidence="2">
    <location>
        <begin position="299"/>
        <end position="308"/>
    </location>
</feature>
<keyword evidence="1" id="KW-0863">Zinc-finger</keyword>
<evidence type="ECO:0000259" key="3">
    <source>
        <dbReference type="PROSITE" id="PS50103"/>
    </source>
</evidence>
<feature type="region of interest" description="Disordered" evidence="2">
    <location>
        <begin position="281"/>
        <end position="309"/>
    </location>
</feature>
<feature type="region of interest" description="Disordered" evidence="2">
    <location>
        <begin position="73"/>
        <end position="112"/>
    </location>
</feature>
<dbReference type="InterPro" id="IPR000571">
    <property type="entry name" value="Znf_CCCH"/>
</dbReference>
<keyword evidence="1" id="KW-0862">Zinc</keyword>
<evidence type="ECO:0000313" key="4">
    <source>
        <dbReference type="EMBL" id="KZV94632.1"/>
    </source>
</evidence>
<feature type="compositionally biased region" description="Gly residues" evidence="2">
    <location>
        <begin position="351"/>
        <end position="361"/>
    </location>
</feature>
<accession>A0A165JC25</accession>
<name>A0A165JC25_EXIGL</name>
<dbReference type="InParanoid" id="A0A165JC25"/>
<protein>
    <recommendedName>
        <fullName evidence="3">C3H1-type domain-containing protein</fullName>
    </recommendedName>
</protein>
<feature type="domain" description="C3H1-type" evidence="3">
    <location>
        <begin position="308"/>
        <end position="334"/>
    </location>
</feature>
<keyword evidence="5" id="KW-1185">Reference proteome</keyword>
<evidence type="ECO:0000256" key="2">
    <source>
        <dbReference type="SAM" id="MobiDB-lite"/>
    </source>
</evidence>
<feature type="compositionally biased region" description="Acidic residues" evidence="2">
    <location>
        <begin position="93"/>
        <end position="102"/>
    </location>
</feature>
<evidence type="ECO:0000256" key="1">
    <source>
        <dbReference type="PROSITE-ProRule" id="PRU00723"/>
    </source>
</evidence>